<protein>
    <recommendedName>
        <fullName evidence="4">Lipoprotein</fullName>
    </recommendedName>
</protein>
<reference evidence="2 3" key="1">
    <citation type="submission" date="2019-07" db="EMBL/GenBank/DDBJ databases">
        <title>Ln-dependent methylotrophs.</title>
        <authorList>
            <person name="Tani A."/>
        </authorList>
    </citation>
    <scope>NUCLEOTIDE SEQUENCE [LARGE SCALE GENOMIC DNA]</scope>
    <source>
        <strain evidence="2 3">SM12</strain>
    </source>
</reference>
<dbReference type="Proteomes" id="UP000316801">
    <property type="component" value="Unassembled WGS sequence"/>
</dbReference>
<feature type="signal peptide" evidence="1">
    <location>
        <begin position="1"/>
        <end position="21"/>
    </location>
</feature>
<name>A0A549TC06_9HYPH</name>
<comment type="caution">
    <text evidence="2">The sequence shown here is derived from an EMBL/GenBank/DDBJ whole genome shotgun (WGS) entry which is preliminary data.</text>
</comment>
<sequence>MTVTRPLAALLLITAAGLLSACQSLTPEQQRAADERTCAGYGFRPQTDAMARCLLDLELDRRADMRAFQTRSSLMFDRPVILERRVIVERQ</sequence>
<organism evidence="2 3">
    <name type="scientific">Rhizobium straminoryzae</name>
    <dbReference type="NCBI Taxonomy" id="1387186"/>
    <lineage>
        <taxon>Bacteria</taxon>
        <taxon>Pseudomonadati</taxon>
        <taxon>Pseudomonadota</taxon>
        <taxon>Alphaproteobacteria</taxon>
        <taxon>Hyphomicrobiales</taxon>
        <taxon>Rhizobiaceae</taxon>
        <taxon>Rhizobium/Agrobacterium group</taxon>
        <taxon>Rhizobium</taxon>
    </lineage>
</organism>
<keyword evidence="1" id="KW-0732">Signal</keyword>
<evidence type="ECO:0000313" key="2">
    <source>
        <dbReference type="EMBL" id="TRL39423.1"/>
    </source>
</evidence>
<dbReference type="RefSeq" id="WP_143125002.1">
    <property type="nucleotide sequence ID" value="NZ_VJMG01000021.1"/>
</dbReference>
<evidence type="ECO:0008006" key="4">
    <source>
        <dbReference type="Google" id="ProtNLM"/>
    </source>
</evidence>
<dbReference type="AlphaFoldDB" id="A0A549TC06"/>
<dbReference type="EMBL" id="VJMG01000021">
    <property type="protein sequence ID" value="TRL39423.1"/>
    <property type="molecule type" value="Genomic_DNA"/>
</dbReference>
<proteinExistence type="predicted"/>
<accession>A0A549TC06</accession>
<evidence type="ECO:0000313" key="3">
    <source>
        <dbReference type="Proteomes" id="UP000316801"/>
    </source>
</evidence>
<gene>
    <name evidence="2" type="ORF">FNA46_09790</name>
</gene>
<keyword evidence="3" id="KW-1185">Reference proteome</keyword>
<dbReference type="PROSITE" id="PS51257">
    <property type="entry name" value="PROKAR_LIPOPROTEIN"/>
    <property type="match status" value="1"/>
</dbReference>
<feature type="chain" id="PRO_5021983135" description="Lipoprotein" evidence="1">
    <location>
        <begin position="22"/>
        <end position="91"/>
    </location>
</feature>
<evidence type="ECO:0000256" key="1">
    <source>
        <dbReference type="SAM" id="SignalP"/>
    </source>
</evidence>